<sequence>MTERWKIYYIRESDGTIRTTEDSVEWAKW</sequence>
<protein>
    <submittedName>
        <fullName evidence="1">Uncharacterized protein</fullName>
    </submittedName>
</protein>
<dbReference type="EMBL" id="LAZR01062818">
    <property type="protein sequence ID" value="KKK60740.1"/>
    <property type="molecule type" value="Genomic_DNA"/>
</dbReference>
<feature type="non-terminal residue" evidence="1">
    <location>
        <position position="29"/>
    </location>
</feature>
<name>A0A0F8XI40_9ZZZZ</name>
<proteinExistence type="predicted"/>
<gene>
    <name evidence="1" type="ORF">LCGC14_3021310</name>
</gene>
<dbReference type="AlphaFoldDB" id="A0A0F8XI40"/>
<comment type="caution">
    <text evidence="1">The sequence shown here is derived from an EMBL/GenBank/DDBJ whole genome shotgun (WGS) entry which is preliminary data.</text>
</comment>
<organism evidence="1">
    <name type="scientific">marine sediment metagenome</name>
    <dbReference type="NCBI Taxonomy" id="412755"/>
    <lineage>
        <taxon>unclassified sequences</taxon>
        <taxon>metagenomes</taxon>
        <taxon>ecological metagenomes</taxon>
    </lineage>
</organism>
<evidence type="ECO:0000313" key="1">
    <source>
        <dbReference type="EMBL" id="KKK60740.1"/>
    </source>
</evidence>
<reference evidence="1" key="1">
    <citation type="journal article" date="2015" name="Nature">
        <title>Complex archaea that bridge the gap between prokaryotes and eukaryotes.</title>
        <authorList>
            <person name="Spang A."/>
            <person name="Saw J.H."/>
            <person name="Jorgensen S.L."/>
            <person name="Zaremba-Niedzwiedzka K."/>
            <person name="Martijn J."/>
            <person name="Lind A.E."/>
            <person name="van Eijk R."/>
            <person name="Schleper C."/>
            <person name="Guy L."/>
            <person name="Ettema T.J."/>
        </authorList>
    </citation>
    <scope>NUCLEOTIDE SEQUENCE</scope>
</reference>
<accession>A0A0F8XI40</accession>